<dbReference type="NCBIfam" id="NF033576">
    <property type="entry name" value="mCpol"/>
    <property type="match status" value="1"/>
</dbReference>
<dbReference type="Pfam" id="PF18182">
    <property type="entry name" value="mCpol"/>
    <property type="match status" value="1"/>
</dbReference>
<evidence type="ECO:0000259" key="1">
    <source>
        <dbReference type="Pfam" id="PF18182"/>
    </source>
</evidence>
<dbReference type="Proteomes" id="UP000217507">
    <property type="component" value="Chromosome"/>
</dbReference>
<accession>A0A1Z4KU80</accession>
<reference evidence="2 3" key="1">
    <citation type="submission" date="2017-06" db="EMBL/GenBank/DDBJ databases">
        <title>Genome sequencing of cyanobaciteial culture collection at National Institute for Environmental Studies (NIES).</title>
        <authorList>
            <person name="Hirose Y."/>
            <person name="Shimura Y."/>
            <person name="Fujisawa T."/>
            <person name="Nakamura Y."/>
            <person name="Kawachi M."/>
        </authorList>
    </citation>
    <scope>NUCLEOTIDE SEQUENCE [LARGE SCALE GENOMIC DNA]</scope>
    <source>
        <strain evidence="2 3">NIES-23</strain>
    </source>
</reference>
<dbReference type="EMBL" id="AP018216">
    <property type="protein sequence ID" value="BAY72467.1"/>
    <property type="molecule type" value="Genomic_DNA"/>
</dbReference>
<feature type="domain" description="Minimal CRISPR polymerase" evidence="1">
    <location>
        <begin position="365"/>
        <end position="482"/>
    </location>
</feature>
<dbReference type="InterPro" id="IPR040942">
    <property type="entry name" value="Minimal_Cpol"/>
</dbReference>
<dbReference type="AlphaFoldDB" id="A0A1Z4KU80"/>
<organism evidence="2 3">
    <name type="scientific">Trichormus variabilis NIES-23</name>
    <dbReference type="NCBI Taxonomy" id="1973479"/>
    <lineage>
        <taxon>Bacteria</taxon>
        <taxon>Bacillati</taxon>
        <taxon>Cyanobacteriota</taxon>
        <taxon>Cyanophyceae</taxon>
        <taxon>Nostocales</taxon>
        <taxon>Nostocaceae</taxon>
        <taxon>Trichormus</taxon>
    </lineage>
</organism>
<evidence type="ECO:0000313" key="3">
    <source>
        <dbReference type="Proteomes" id="UP000217507"/>
    </source>
</evidence>
<gene>
    <name evidence="2" type="ORF">NIES23_52920</name>
</gene>
<proteinExistence type="predicted"/>
<evidence type="ECO:0000313" key="2">
    <source>
        <dbReference type="EMBL" id="BAY72467.1"/>
    </source>
</evidence>
<sequence length="485" mass="54259">MTTLLVLGNTNESTFANSVIAANAKAEEIFEQGLTNIFVVHSRKSYAKLKCNENWVDHAEANGVSRELFVDKIVEITAEDDSIKRFVDYIEFILKGIPNGSNLIVDITNGTSLQKNLLSIASYILDVKNQYTIDSDKLFALTEERGFMPTDILLSCYAPVPDSTRLDSIAYLNLSEMVRYRKIIESHTNKYVAIDSSSSDKEFFKDNLGHSIQLKLQGDQSKDNAIYRIAASSISASVEDLIRLLVSKFILADTPDGVDRKTFGQKLKIIQAKIEKDAPSDFDIEFFSKFNDFILYLRNSSTHKGKLLNDLEKFKAELSVKMAFPFIEFYTDIVHPLLSSGELSREPKHMKKLTYADIAPGDTLYYGLDGDDTGKILEELFLSCSDESSFRKLSKDVANAISKISKFVTDKLGKNAVVFEAGDDLLFKGNLQEDMLFEMQAMYSQLTPGLTCSIGYGRSFQEVYLALKLAKTQPGKNAIVGIELC</sequence>
<protein>
    <recommendedName>
        <fullName evidence="1">Minimal CRISPR polymerase domain-containing protein</fullName>
    </recommendedName>
</protein>
<name>A0A1Z4KU80_ANAVA</name>